<feature type="region of interest" description="Disordered" evidence="1">
    <location>
        <begin position="51"/>
        <end position="74"/>
    </location>
</feature>
<evidence type="ECO:0000313" key="3">
    <source>
        <dbReference type="Proteomes" id="UP000265520"/>
    </source>
</evidence>
<accession>A0A392QP82</accession>
<evidence type="ECO:0000313" key="2">
    <source>
        <dbReference type="EMBL" id="MCI26048.1"/>
    </source>
</evidence>
<sequence length="74" mass="8326">MVDQGQYSLAPARSSYHDDGHRRHDEQQGAIKKSPILRHFHTKLGILLCQNAKNTHPSQPPSSSTHIHSKSTEM</sequence>
<reference evidence="2 3" key="1">
    <citation type="journal article" date="2018" name="Front. Plant Sci.">
        <title>Red Clover (Trifolium pratense) and Zigzag Clover (T. medium) - A Picture of Genomic Similarities and Differences.</title>
        <authorList>
            <person name="Dluhosova J."/>
            <person name="Istvanek J."/>
            <person name="Nedelnik J."/>
            <person name="Repkova J."/>
        </authorList>
    </citation>
    <scope>NUCLEOTIDE SEQUENCE [LARGE SCALE GENOMIC DNA]</scope>
    <source>
        <strain evidence="3">cv. 10/8</strain>
        <tissue evidence="2">Leaf</tissue>
    </source>
</reference>
<dbReference type="EMBL" id="LXQA010151004">
    <property type="protein sequence ID" value="MCI26048.1"/>
    <property type="molecule type" value="Genomic_DNA"/>
</dbReference>
<evidence type="ECO:0000256" key="1">
    <source>
        <dbReference type="SAM" id="MobiDB-lite"/>
    </source>
</evidence>
<protein>
    <submittedName>
        <fullName evidence="2">Uncharacterized protein</fullName>
    </submittedName>
</protein>
<organism evidence="2 3">
    <name type="scientific">Trifolium medium</name>
    <dbReference type="NCBI Taxonomy" id="97028"/>
    <lineage>
        <taxon>Eukaryota</taxon>
        <taxon>Viridiplantae</taxon>
        <taxon>Streptophyta</taxon>
        <taxon>Embryophyta</taxon>
        <taxon>Tracheophyta</taxon>
        <taxon>Spermatophyta</taxon>
        <taxon>Magnoliopsida</taxon>
        <taxon>eudicotyledons</taxon>
        <taxon>Gunneridae</taxon>
        <taxon>Pentapetalae</taxon>
        <taxon>rosids</taxon>
        <taxon>fabids</taxon>
        <taxon>Fabales</taxon>
        <taxon>Fabaceae</taxon>
        <taxon>Papilionoideae</taxon>
        <taxon>50 kb inversion clade</taxon>
        <taxon>NPAAA clade</taxon>
        <taxon>Hologalegina</taxon>
        <taxon>IRL clade</taxon>
        <taxon>Trifolieae</taxon>
        <taxon>Trifolium</taxon>
    </lineage>
</organism>
<dbReference type="AlphaFoldDB" id="A0A392QP82"/>
<proteinExistence type="predicted"/>
<keyword evidence="3" id="KW-1185">Reference proteome</keyword>
<dbReference type="Proteomes" id="UP000265520">
    <property type="component" value="Unassembled WGS sequence"/>
</dbReference>
<feature type="compositionally biased region" description="Basic and acidic residues" evidence="1">
    <location>
        <begin position="15"/>
        <end position="27"/>
    </location>
</feature>
<name>A0A392QP82_9FABA</name>
<feature type="region of interest" description="Disordered" evidence="1">
    <location>
        <begin position="1"/>
        <end position="36"/>
    </location>
</feature>
<comment type="caution">
    <text evidence="2">The sequence shown here is derived from an EMBL/GenBank/DDBJ whole genome shotgun (WGS) entry which is preliminary data.</text>
</comment>